<sequence>MIHLNDVFQQDLDIWTKSPGLPWKTLGYRTKGDIKRDPDAINRVRLFWHRIKNGDRLRAPDCLAHVRSHVCDLHEEKIRAVWGYPGTLTFGEAVYALPLIRAYQAKQNPIAYGFETALGGARKIFKRFAGPGYYAGLDFKSFDKTIPTWLIRKAFDILECNIDFVHYQDYGIADARRNYRMWDYIQDYFVNTTIRLANGTRFRKSSGIASGSYFTQLIGSVCNYILCAWMSLKQTGSLPMDILVLGDDSLIKTHRPLSLAVCQELVASIGMTLNAAKSQMTTELVTMKFLGYRIGNGTPQKDFDDWMTALLFPETPDLVFGQLQSRALGLYYANMCVDMSFATICYGLIRAAPFDLYLSRNFERKLKFIGVSLERLKTQELPTPFEFVRLMIM</sequence>
<keyword evidence="3" id="KW-0693">Viral RNA replication</keyword>
<dbReference type="GO" id="GO:0003968">
    <property type="term" value="F:RNA-directed RNA polymerase activity"/>
    <property type="evidence" value="ECO:0007669"/>
    <property type="project" value="InterPro"/>
</dbReference>
<dbReference type="InterPro" id="IPR043128">
    <property type="entry name" value="Rev_trsase/Diguanyl_cyclase"/>
</dbReference>
<proteinExistence type="predicted"/>
<keyword evidence="1" id="KW-0808">Transferase</keyword>
<evidence type="ECO:0000256" key="1">
    <source>
        <dbReference type="ARBA" id="ARBA00022679"/>
    </source>
</evidence>
<evidence type="ECO:0000313" key="5">
    <source>
        <dbReference type="EMBL" id="UGO57469.1"/>
    </source>
</evidence>
<reference evidence="5" key="1">
    <citation type="submission" date="2020-11" db="EMBL/GenBank/DDBJ databases">
        <title>RNA virus dark matter in the feces of wild birds.</title>
        <authorList>
            <person name="Lu X."/>
            <person name="Yang X.S."/>
            <person name="Zhang W."/>
        </authorList>
    </citation>
    <scope>NUCLEOTIDE SEQUENCE</scope>
    <source>
        <strain evidence="5">Red-flankedBluetail93con6</strain>
    </source>
</reference>
<dbReference type="InterPro" id="IPR043502">
    <property type="entry name" value="DNA/RNA_pol_sf"/>
</dbReference>
<feature type="domain" description="RNA-directed RNA polymerase C-terminal" evidence="4">
    <location>
        <begin position="15"/>
        <end position="296"/>
    </location>
</feature>
<dbReference type="Gene3D" id="3.30.70.270">
    <property type="match status" value="1"/>
</dbReference>
<evidence type="ECO:0000259" key="4">
    <source>
        <dbReference type="Pfam" id="PF00680"/>
    </source>
</evidence>
<accession>A0A8K1WSM2</accession>
<name>A0A8K1WSM2_9VIRU</name>
<protein>
    <recommendedName>
        <fullName evidence="4">RNA-directed RNA polymerase C-terminal domain-containing protein</fullName>
    </recommendedName>
</protein>
<dbReference type="GO" id="GO:0006351">
    <property type="term" value="P:DNA-templated transcription"/>
    <property type="evidence" value="ECO:0007669"/>
    <property type="project" value="InterPro"/>
</dbReference>
<dbReference type="InterPro" id="IPR001205">
    <property type="entry name" value="RNA-dir_pol_C"/>
</dbReference>
<dbReference type="GO" id="GO:0003723">
    <property type="term" value="F:RNA binding"/>
    <property type="evidence" value="ECO:0007669"/>
    <property type="project" value="InterPro"/>
</dbReference>
<keyword evidence="2" id="KW-0548">Nucleotidyltransferase</keyword>
<dbReference type="EMBL" id="MW239438">
    <property type="protein sequence ID" value="UGO57469.1"/>
    <property type="molecule type" value="Genomic_RNA"/>
</dbReference>
<evidence type="ECO:0000256" key="3">
    <source>
        <dbReference type="ARBA" id="ARBA00022953"/>
    </source>
</evidence>
<dbReference type="Pfam" id="PF00680">
    <property type="entry name" value="RdRP_1"/>
    <property type="match status" value="1"/>
</dbReference>
<evidence type="ECO:0000256" key="2">
    <source>
        <dbReference type="ARBA" id="ARBA00022695"/>
    </source>
</evidence>
<dbReference type="SUPFAM" id="SSF56672">
    <property type="entry name" value="DNA/RNA polymerases"/>
    <property type="match status" value="1"/>
</dbReference>
<organism evidence="5">
    <name type="scientific">Riboviria sp</name>
    <dbReference type="NCBI Taxonomy" id="2585031"/>
    <lineage>
        <taxon>Viruses</taxon>
        <taxon>Riboviria</taxon>
    </lineage>
</organism>